<dbReference type="AlphaFoldDB" id="A0A0E0EC30"/>
<dbReference type="InterPro" id="IPR031107">
    <property type="entry name" value="Small_HSP"/>
</dbReference>
<dbReference type="SUPFAM" id="SSF49764">
    <property type="entry name" value="HSP20-like chaperones"/>
    <property type="match status" value="1"/>
</dbReference>
<reference evidence="5" key="2">
    <citation type="submission" date="2018-05" db="EMBL/GenBank/DDBJ databases">
        <title>OmerRS3 (Oryza meridionalis Reference Sequence Version 3).</title>
        <authorList>
            <person name="Zhang J."/>
            <person name="Kudrna D."/>
            <person name="Lee S."/>
            <person name="Talag J."/>
            <person name="Welchert J."/>
            <person name="Wing R.A."/>
        </authorList>
    </citation>
    <scope>NUCLEOTIDE SEQUENCE [LARGE SCALE GENOMIC DNA]</scope>
    <source>
        <strain evidence="5">cv. OR44</strain>
    </source>
</reference>
<dbReference type="eggNOG" id="KOG0710">
    <property type="taxonomic scope" value="Eukaryota"/>
</dbReference>
<evidence type="ECO:0000256" key="3">
    <source>
        <dbReference type="RuleBase" id="RU003616"/>
    </source>
</evidence>
<reference evidence="5" key="1">
    <citation type="submission" date="2015-04" db="UniProtKB">
        <authorList>
            <consortium name="EnsemblPlants"/>
        </authorList>
    </citation>
    <scope>IDENTIFICATION</scope>
</reference>
<dbReference type="CDD" id="cd06464">
    <property type="entry name" value="ACD_sHsps-like"/>
    <property type="match status" value="1"/>
</dbReference>
<proteinExistence type="inferred from homology"/>
<name>A0A0E0EC30_9ORYZ</name>
<dbReference type="InterPro" id="IPR008978">
    <property type="entry name" value="HSP20-like_chaperone"/>
</dbReference>
<sequence length="168" mass="18674">MDYYYPMEEEEEEEEVHERPRFRRPVHPWQWHQWRLLGLLSSSSPSPAAAAQRSSHVNWEETAAAHLYSASLPGVRKEEIRVEVEDAMYLVIRTELDDGGDGDGGRRSFARKFRLPAMVDADGISAEYTHGVLRVTVPRLHTRARPVVNLAAGGGGGGPACDPVARAA</sequence>
<evidence type="ECO:0000313" key="5">
    <source>
        <dbReference type="EnsemblPlants" id="OMERI07G13160.1"/>
    </source>
</evidence>
<evidence type="ECO:0000256" key="2">
    <source>
        <dbReference type="PROSITE-ProRule" id="PRU00285"/>
    </source>
</evidence>
<organism evidence="5">
    <name type="scientific">Oryza meridionalis</name>
    <dbReference type="NCBI Taxonomy" id="40149"/>
    <lineage>
        <taxon>Eukaryota</taxon>
        <taxon>Viridiplantae</taxon>
        <taxon>Streptophyta</taxon>
        <taxon>Embryophyta</taxon>
        <taxon>Tracheophyta</taxon>
        <taxon>Spermatophyta</taxon>
        <taxon>Magnoliopsida</taxon>
        <taxon>Liliopsida</taxon>
        <taxon>Poales</taxon>
        <taxon>Poaceae</taxon>
        <taxon>BOP clade</taxon>
        <taxon>Oryzoideae</taxon>
        <taxon>Oryzeae</taxon>
        <taxon>Oryzinae</taxon>
        <taxon>Oryza</taxon>
    </lineage>
</organism>
<feature type="domain" description="SHSP" evidence="4">
    <location>
        <begin position="48"/>
        <end position="153"/>
    </location>
</feature>
<evidence type="ECO:0000259" key="4">
    <source>
        <dbReference type="PROSITE" id="PS01031"/>
    </source>
</evidence>
<dbReference type="HOGENOM" id="CLU_046737_13_0_1"/>
<keyword evidence="1" id="KW-0346">Stress response</keyword>
<dbReference type="PANTHER" id="PTHR11527">
    <property type="entry name" value="HEAT-SHOCK PROTEIN 20 FAMILY MEMBER"/>
    <property type="match status" value="1"/>
</dbReference>
<evidence type="ECO:0000256" key="1">
    <source>
        <dbReference type="ARBA" id="ARBA00023016"/>
    </source>
</evidence>
<dbReference type="PROSITE" id="PS01031">
    <property type="entry name" value="SHSP"/>
    <property type="match status" value="1"/>
</dbReference>
<dbReference type="Pfam" id="PF00011">
    <property type="entry name" value="HSP20"/>
    <property type="match status" value="1"/>
</dbReference>
<dbReference type="Gramene" id="OMERI07G13160.1">
    <property type="protein sequence ID" value="OMERI07G13160.1"/>
    <property type="gene ID" value="OMERI07G13160"/>
</dbReference>
<evidence type="ECO:0000313" key="6">
    <source>
        <dbReference type="Proteomes" id="UP000008021"/>
    </source>
</evidence>
<dbReference type="Gene3D" id="2.60.40.790">
    <property type="match status" value="1"/>
</dbReference>
<dbReference type="EnsemblPlants" id="OMERI07G13160.1">
    <property type="protein sequence ID" value="OMERI07G13160.1"/>
    <property type="gene ID" value="OMERI07G13160"/>
</dbReference>
<dbReference type="STRING" id="40149.A0A0E0EC30"/>
<dbReference type="InterPro" id="IPR002068">
    <property type="entry name" value="A-crystallin/Hsp20_dom"/>
</dbReference>
<keyword evidence="6" id="KW-1185">Reference proteome</keyword>
<comment type="similarity">
    <text evidence="2 3">Belongs to the small heat shock protein (HSP20) family.</text>
</comment>
<dbReference type="FunFam" id="2.60.40.790:FF:000088">
    <property type="entry name" value="18.8 kDa class V heat shock protein"/>
    <property type="match status" value="1"/>
</dbReference>
<dbReference type="Proteomes" id="UP000008021">
    <property type="component" value="Chromosome 7"/>
</dbReference>
<accession>A0A0E0EC30</accession>
<dbReference type="GO" id="GO:0009408">
    <property type="term" value="P:response to heat"/>
    <property type="evidence" value="ECO:0007669"/>
    <property type="project" value="EnsemblPlants"/>
</dbReference>
<protein>
    <recommendedName>
        <fullName evidence="4">SHSP domain-containing protein</fullName>
    </recommendedName>
</protein>